<evidence type="ECO:0000313" key="3">
    <source>
        <dbReference type="Proteomes" id="UP001239397"/>
    </source>
</evidence>
<reference evidence="2 3" key="1">
    <citation type="submission" date="2023-06" db="EMBL/GenBank/DDBJ databases">
        <authorList>
            <person name="Oyuntsetseg B."/>
            <person name="Kim S.B."/>
        </authorList>
    </citation>
    <scope>NUCLEOTIDE SEQUENCE [LARGE SCALE GENOMIC DNA]</scope>
    <source>
        <strain evidence="2 3">4-36</strain>
    </source>
</reference>
<proteinExistence type="predicted"/>
<feature type="chain" id="PRO_5040942310" evidence="1">
    <location>
        <begin position="25"/>
        <end position="352"/>
    </location>
</feature>
<evidence type="ECO:0000256" key="1">
    <source>
        <dbReference type="SAM" id="SignalP"/>
    </source>
</evidence>
<dbReference type="RefSeq" id="WP_285999789.1">
    <property type="nucleotide sequence ID" value="NZ_CP127295.1"/>
</dbReference>
<keyword evidence="1" id="KW-0732">Signal</keyword>
<feature type="signal peptide" evidence="1">
    <location>
        <begin position="1"/>
        <end position="24"/>
    </location>
</feature>
<protein>
    <submittedName>
        <fullName evidence="2">Uncharacterized protein</fullName>
    </submittedName>
</protein>
<sequence length="352" mass="35959">MKLRSLGCALLAAGLLGTGQVAEATTEAAACTWKPTALGAGTSVSASVTTTDDHGNFAGWTLPTDEFGETRRAASWTGETFTDLGTAGTYGAAVTAENRSGAVAGTASYSLFGSGFSFEKAFKSAGGTLVALPFPTSSQLPAGYTRSAAVGITDSGDVIGVVRKQNGSGQTAVRWPAGQPGTVTLLTGLPSGVGLAAVDTDGAILLNSRDIWRDGTLTHLGTLPGLENAFPEAIKNGRVVGYGVYNGKKVGVYWDQQHAAHVLPKSSYNLSNGNPGFSINANGLITGRVDEANGGNDAAGTGYGVWDQGTFVAKFGDPKADLPVVIGDDGTAGGYRYDSATQHSTAYVWRCS</sequence>
<dbReference type="Proteomes" id="UP001239397">
    <property type="component" value="Chromosome"/>
</dbReference>
<name>A0A9Y2JTI1_9PSEU</name>
<gene>
    <name evidence="2" type="ORF">QRX60_05945</name>
</gene>
<evidence type="ECO:0000313" key="2">
    <source>
        <dbReference type="EMBL" id="WIY03396.1"/>
    </source>
</evidence>
<accession>A0A9Y2JTI1</accession>
<organism evidence="2 3">
    <name type="scientific">Amycolatopsis mongoliensis</name>
    <dbReference type="NCBI Taxonomy" id="715475"/>
    <lineage>
        <taxon>Bacteria</taxon>
        <taxon>Bacillati</taxon>
        <taxon>Actinomycetota</taxon>
        <taxon>Actinomycetes</taxon>
        <taxon>Pseudonocardiales</taxon>
        <taxon>Pseudonocardiaceae</taxon>
        <taxon>Amycolatopsis</taxon>
    </lineage>
</organism>
<dbReference type="AlphaFoldDB" id="A0A9Y2JTI1"/>
<dbReference type="KEGG" id="amog:QRX60_05945"/>
<dbReference type="EMBL" id="CP127295">
    <property type="protein sequence ID" value="WIY03396.1"/>
    <property type="molecule type" value="Genomic_DNA"/>
</dbReference>
<keyword evidence="3" id="KW-1185">Reference proteome</keyword>